<dbReference type="RefSeq" id="WP_201920135.1">
    <property type="nucleotide sequence ID" value="NZ_BAABAX010000003.1"/>
</dbReference>
<gene>
    <name evidence="1" type="ORF">JJQ60_12140</name>
</gene>
<evidence type="ECO:0008006" key="3">
    <source>
        <dbReference type="Google" id="ProtNLM"/>
    </source>
</evidence>
<proteinExistence type="predicted"/>
<evidence type="ECO:0000313" key="2">
    <source>
        <dbReference type="Proteomes" id="UP000651057"/>
    </source>
</evidence>
<organism evidence="1 2">
    <name type="scientific">Aquimarina mytili</name>
    <dbReference type="NCBI Taxonomy" id="874423"/>
    <lineage>
        <taxon>Bacteria</taxon>
        <taxon>Pseudomonadati</taxon>
        <taxon>Bacteroidota</taxon>
        <taxon>Flavobacteriia</taxon>
        <taxon>Flavobacteriales</taxon>
        <taxon>Flavobacteriaceae</taxon>
        <taxon>Aquimarina</taxon>
    </lineage>
</organism>
<accession>A0A936ZRF6</accession>
<evidence type="ECO:0000313" key="1">
    <source>
        <dbReference type="EMBL" id="MBL0684269.1"/>
    </source>
</evidence>
<sequence>MKKLSIWLLSILTMLFVITSCEINEEFDRCPELAFTFQKLDSVRLDKVDDTISNDSLFGYYKFTADFPNIEETAYEWFVNDSLVDSELILDDRDNMYVGFFEPGIYNICIFSETPECPEGTSYCKTLRVGVTNPACPELKFITRTDTLPSGKVNYKFIADFEGIEEVSYGWFINGDLVEDSAPGEDNYLRWDFEKPGVYEVCIKTETPDCPEGTSYCEEVVVRENGNCPEISFDKEIEPGTVGTYVFEANIEGADEISEIIWLVNGEYVESPGDPQVGSRILVYQFENGIHEVCLKVITPDCPEGVKYCKEIRVGNCPDLFFEYEQDGDNLAYYFYPSAFDGIDEVTLEWFVNGDYVGKSPDFPHNNPFYYQFNAPGRYEVCLMIETPDCPAGTSVCKVIEIPDGVQE</sequence>
<comment type="caution">
    <text evidence="1">The sequence shown here is derived from an EMBL/GenBank/DDBJ whole genome shotgun (WGS) entry which is preliminary data.</text>
</comment>
<dbReference type="AlphaFoldDB" id="A0A936ZRF6"/>
<dbReference type="EMBL" id="JAERQJ010000004">
    <property type="protein sequence ID" value="MBL0684269.1"/>
    <property type="molecule type" value="Genomic_DNA"/>
</dbReference>
<protein>
    <recommendedName>
        <fullName evidence="3">PKD domain-containing protein</fullName>
    </recommendedName>
</protein>
<keyword evidence="2" id="KW-1185">Reference proteome</keyword>
<reference evidence="1" key="1">
    <citation type="submission" date="2021-01" db="EMBL/GenBank/DDBJ databases">
        <authorList>
            <person name="Zhong Y.L."/>
        </authorList>
    </citation>
    <scope>NUCLEOTIDE SEQUENCE</scope>
    <source>
        <strain evidence="1">KCTC 23302</strain>
    </source>
</reference>
<dbReference type="Proteomes" id="UP000651057">
    <property type="component" value="Unassembled WGS sequence"/>
</dbReference>
<name>A0A936ZRF6_9FLAO</name>
<dbReference type="PROSITE" id="PS51257">
    <property type="entry name" value="PROKAR_LIPOPROTEIN"/>
    <property type="match status" value="1"/>
</dbReference>